<comment type="similarity">
    <text evidence="1">Belongs to the glycosyltransferase 11 family.</text>
</comment>
<comment type="caution">
    <text evidence="2">The sequence shown here is derived from an EMBL/GenBank/DDBJ whole genome shotgun (WGS) entry which is preliminary data.</text>
</comment>
<dbReference type="AlphaFoldDB" id="A0A8J1TX60"/>
<evidence type="ECO:0000313" key="3">
    <source>
        <dbReference type="Proteomes" id="UP000749559"/>
    </source>
</evidence>
<proteinExistence type="inferred from homology"/>
<reference evidence="2" key="1">
    <citation type="submission" date="2022-03" db="EMBL/GenBank/DDBJ databases">
        <authorList>
            <person name="Martin C."/>
        </authorList>
    </citation>
    <scope>NUCLEOTIDE SEQUENCE</scope>
</reference>
<keyword evidence="3" id="KW-1185">Reference proteome</keyword>
<keyword evidence="1" id="KW-0333">Golgi apparatus</keyword>
<keyword evidence="1" id="KW-0812">Transmembrane</keyword>
<keyword evidence="1" id="KW-1133">Transmembrane helix</keyword>
<organism evidence="2 3">
    <name type="scientific">Owenia fusiformis</name>
    <name type="common">Polychaete worm</name>
    <dbReference type="NCBI Taxonomy" id="6347"/>
    <lineage>
        <taxon>Eukaryota</taxon>
        <taxon>Metazoa</taxon>
        <taxon>Spiralia</taxon>
        <taxon>Lophotrochozoa</taxon>
        <taxon>Annelida</taxon>
        <taxon>Polychaeta</taxon>
        <taxon>Sedentaria</taxon>
        <taxon>Canalipalpata</taxon>
        <taxon>Sabellida</taxon>
        <taxon>Oweniida</taxon>
        <taxon>Oweniidae</taxon>
        <taxon>Owenia</taxon>
    </lineage>
</organism>
<protein>
    <recommendedName>
        <fullName evidence="1">L-Fucosyltransferase</fullName>
        <ecNumber evidence="1">2.4.1.-</ecNumber>
    </recommendedName>
</protein>
<keyword evidence="1" id="KW-0735">Signal-anchor</keyword>
<sequence>MQIGNLFVICLIFSGTLIYFYITKFHVINANTYKISGINNADVNLLSDNNLTYEMEGTAFTIYDEIRKNAQEEANVGDALNRANRQITGDYTNEIDTIKERTHDDDNIAHDDTQIANDNTIKEPRESDTTRYRLMLDDFRGRLGNHMFQYTAGFGVAHRHNLTFIIPDSLDLITIFDIKAEVFNDIPGSNLHFRKYSGGDDFYRQTVFNSDAEIKTYGQSYKYFETCPLQIRKEFTFRNHIKREVNVLFDRISLGLPSNTTFVGVHARRGEKANKTRSLKEGWVVPDENYFKKAMDYFRNKYGNVAFIICSDTPSWTKEIFRSQADAYFCPGRSPASDLAILSNCDHTIMSVGTFGFWAGWLVNGTTIYYAHPKKDIYITSNFFNETKSPIRHFYPKEWLPMG</sequence>
<dbReference type="GO" id="GO:0032580">
    <property type="term" value="C:Golgi cisterna membrane"/>
    <property type="evidence" value="ECO:0007669"/>
    <property type="project" value="UniProtKB-SubCell"/>
</dbReference>
<dbReference type="PANTHER" id="PTHR11927:SF9">
    <property type="entry name" value="L-FUCOSYLTRANSFERASE"/>
    <property type="match status" value="1"/>
</dbReference>
<keyword evidence="1" id="KW-0808">Transferase</keyword>
<dbReference type="GO" id="GO:0005975">
    <property type="term" value="P:carbohydrate metabolic process"/>
    <property type="evidence" value="ECO:0007669"/>
    <property type="project" value="InterPro"/>
</dbReference>
<keyword evidence="1" id="KW-0472">Membrane</keyword>
<dbReference type="EMBL" id="CAIIXF020000010">
    <property type="protein sequence ID" value="CAH1796330.1"/>
    <property type="molecule type" value="Genomic_DNA"/>
</dbReference>
<comment type="pathway">
    <text evidence="1">Protein modification; protein glycosylation.</text>
</comment>
<dbReference type="CDD" id="cd11301">
    <property type="entry name" value="Fut1_Fut2_like"/>
    <property type="match status" value="1"/>
</dbReference>
<dbReference type="Pfam" id="PF01531">
    <property type="entry name" value="Glyco_transf_11"/>
    <property type="match status" value="1"/>
</dbReference>
<name>A0A8J1TX60_OWEFU</name>
<dbReference type="PANTHER" id="PTHR11927">
    <property type="entry name" value="GALACTOSIDE 2-L-FUCOSYLTRANSFERASE"/>
    <property type="match status" value="1"/>
</dbReference>
<evidence type="ECO:0000256" key="1">
    <source>
        <dbReference type="RuleBase" id="RU363129"/>
    </source>
</evidence>
<comment type="subcellular location">
    <subcellularLocation>
        <location evidence="1">Golgi apparatus</location>
        <location evidence="1">Golgi stack membrane</location>
        <topology evidence="1">Single-pass type II membrane protein</topology>
    </subcellularLocation>
</comment>
<dbReference type="GO" id="GO:0008107">
    <property type="term" value="F:galactoside 2-alpha-L-fucosyltransferase activity"/>
    <property type="evidence" value="ECO:0007669"/>
    <property type="project" value="InterPro"/>
</dbReference>
<keyword evidence="1" id="KW-0328">Glycosyltransferase</keyword>
<accession>A0A8J1TX60</accession>
<dbReference type="UniPathway" id="UPA00378"/>
<keyword evidence="1" id="KW-0325">Glycoprotein</keyword>
<dbReference type="EC" id="2.4.1.-" evidence="1"/>
<dbReference type="Proteomes" id="UP000749559">
    <property type="component" value="Unassembled WGS sequence"/>
</dbReference>
<dbReference type="InterPro" id="IPR002516">
    <property type="entry name" value="Glyco_trans_11"/>
</dbReference>
<dbReference type="OrthoDB" id="3226at2759"/>
<evidence type="ECO:0000313" key="2">
    <source>
        <dbReference type="EMBL" id="CAH1796330.1"/>
    </source>
</evidence>
<feature type="transmembrane region" description="Helical" evidence="1">
    <location>
        <begin position="6"/>
        <end position="22"/>
    </location>
</feature>
<gene>
    <name evidence="2" type="ORF">OFUS_LOCUS20753</name>
</gene>